<comment type="caution">
    <text evidence="3">The sequence shown here is derived from an EMBL/GenBank/DDBJ whole genome shotgun (WGS) entry which is preliminary data.</text>
</comment>
<dbReference type="EMBL" id="JAWPEI010000002">
    <property type="protein sequence ID" value="KAK4734600.1"/>
    <property type="molecule type" value="Genomic_DNA"/>
</dbReference>
<accession>A0AAV9MCK2</accession>
<evidence type="ECO:0000256" key="1">
    <source>
        <dbReference type="SAM" id="MobiDB-lite"/>
    </source>
</evidence>
<feature type="transmembrane region" description="Helical" evidence="2">
    <location>
        <begin position="120"/>
        <end position="144"/>
    </location>
</feature>
<name>A0AAV9MCK2_9SOLN</name>
<protein>
    <submittedName>
        <fullName evidence="3">Uncharacterized protein</fullName>
    </submittedName>
</protein>
<feature type="region of interest" description="Disordered" evidence="1">
    <location>
        <begin position="49"/>
        <end position="76"/>
    </location>
</feature>
<dbReference type="AlphaFoldDB" id="A0AAV9MCK2"/>
<keyword evidence="2" id="KW-0472">Membrane</keyword>
<dbReference type="InterPro" id="IPR021855">
    <property type="entry name" value="PAM68-like"/>
</dbReference>
<keyword evidence="2" id="KW-0812">Transmembrane</keyword>
<gene>
    <name evidence="3" type="ORF">R3W88_008861</name>
</gene>
<organism evidence="3 4">
    <name type="scientific">Solanum pinnatisectum</name>
    <name type="common">tansyleaf nightshade</name>
    <dbReference type="NCBI Taxonomy" id="50273"/>
    <lineage>
        <taxon>Eukaryota</taxon>
        <taxon>Viridiplantae</taxon>
        <taxon>Streptophyta</taxon>
        <taxon>Embryophyta</taxon>
        <taxon>Tracheophyta</taxon>
        <taxon>Spermatophyta</taxon>
        <taxon>Magnoliopsida</taxon>
        <taxon>eudicotyledons</taxon>
        <taxon>Gunneridae</taxon>
        <taxon>Pentapetalae</taxon>
        <taxon>asterids</taxon>
        <taxon>lamiids</taxon>
        <taxon>Solanales</taxon>
        <taxon>Solanaceae</taxon>
        <taxon>Solanoideae</taxon>
        <taxon>Solaneae</taxon>
        <taxon>Solanum</taxon>
    </lineage>
</organism>
<reference evidence="3 4" key="1">
    <citation type="submission" date="2023-10" db="EMBL/GenBank/DDBJ databases">
        <title>Genome-Wide Identification Analysis in wild type Solanum Pinnatisectum Reveals Some Genes Defensing Phytophthora Infestans.</title>
        <authorList>
            <person name="Sun C."/>
        </authorList>
    </citation>
    <scope>NUCLEOTIDE SEQUENCE [LARGE SCALE GENOMIC DNA]</scope>
    <source>
        <strain evidence="3">LQN</strain>
        <tissue evidence="3">Leaf</tissue>
    </source>
</reference>
<dbReference type="PANTHER" id="PTHR34575:SF6">
    <property type="entry name" value="EXPRESSED PROTEIN"/>
    <property type="match status" value="1"/>
</dbReference>
<evidence type="ECO:0000256" key="2">
    <source>
        <dbReference type="SAM" id="Phobius"/>
    </source>
</evidence>
<proteinExistence type="predicted"/>
<sequence length="199" mass="22512">METLICLQIPNLSITNSFPLNQKIPIHFHKKINRIPNLQRTTWKLNAEAKGFGNGKPEISTKGSRRNNNNNDNNDEKIPTEIWERIIGRILFYVGAPLIGGVILLQIFDIIKQQKLLDLPIWLPFLTTFITFGASALGAAYGTLSASWDPEKQGSFIGMEEAQKNWVDMWAEDGADEEEENRLCYSGCRFTFLVVVLAN</sequence>
<feature type="transmembrane region" description="Helical" evidence="2">
    <location>
        <begin position="90"/>
        <end position="108"/>
    </location>
</feature>
<evidence type="ECO:0000313" key="3">
    <source>
        <dbReference type="EMBL" id="KAK4734600.1"/>
    </source>
</evidence>
<dbReference type="Proteomes" id="UP001311915">
    <property type="component" value="Unassembled WGS sequence"/>
</dbReference>
<evidence type="ECO:0000313" key="4">
    <source>
        <dbReference type="Proteomes" id="UP001311915"/>
    </source>
</evidence>
<keyword evidence="4" id="KW-1185">Reference proteome</keyword>
<dbReference type="Pfam" id="PF11947">
    <property type="entry name" value="DUF3464"/>
    <property type="match status" value="1"/>
</dbReference>
<keyword evidence="2" id="KW-1133">Transmembrane helix</keyword>
<dbReference type="PANTHER" id="PTHR34575">
    <property type="entry name" value="PROTEIN PAM68, CHLOROPLASTIC"/>
    <property type="match status" value="1"/>
</dbReference>